<feature type="region of interest" description="Disordered" evidence="1">
    <location>
        <begin position="1"/>
        <end position="29"/>
    </location>
</feature>
<proteinExistence type="predicted"/>
<gene>
    <name evidence="2" type="ORF">TBK1r_27510</name>
</gene>
<evidence type="ECO:0000313" key="3">
    <source>
        <dbReference type="Proteomes" id="UP000318081"/>
    </source>
</evidence>
<evidence type="ECO:0000313" key="2">
    <source>
        <dbReference type="EMBL" id="QDV83808.1"/>
    </source>
</evidence>
<organism evidence="2 3">
    <name type="scientific">Stieleria magnilauensis</name>
    <dbReference type="NCBI Taxonomy" id="2527963"/>
    <lineage>
        <taxon>Bacteria</taxon>
        <taxon>Pseudomonadati</taxon>
        <taxon>Planctomycetota</taxon>
        <taxon>Planctomycetia</taxon>
        <taxon>Pirellulales</taxon>
        <taxon>Pirellulaceae</taxon>
        <taxon>Stieleria</taxon>
    </lineage>
</organism>
<reference evidence="2 3" key="1">
    <citation type="submission" date="2019-02" db="EMBL/GenBank/DDBJ databases">
        <title>Deep-cultivation of Planctomycetes and their phenomic and genomic characterization uncovers novel biology.</title>
        <authorList>
            <person name="Wiegand S."/>
            <person name="Jogler M."/>
            <person name="Boedeker C."/>
            <person name="Pinto D."/>
            <person name="Vollmers J."/>
            <person name="Rivas-Marin E."/>
            <person name="Kohn T."/>
            <person name="Peeters S.H."/>
            <person name="Heuer A."/>
            <person name="Rast P."/>
            <person name="Oberbeckmann S."/>
            <person name="Bunk B."/>
            <person name="Jeske O."/>
            <person name="Meyerdierks A."/>
            <person name="Storesund J.E."/>
            <person name="Kallscheuer N."/>
            <person name="Luecker S."/>
            <person name="Lage O.M."/>
            <person name="Pohl T."/>
            <person name="Merkel B.J."/>
            <person name="Hornburger P."/>
            <person name="Mueller R.-W."/>
            <person name="Bruemmer F."/>
            <person name="Labrenz M."/>
            <person name="Spormann A.M."/>
            <person name="Op den Camp H."/>
            <person name="Overmann J."/>
            <person name="Amann R."/>
            <person name="Jetten M.S.M."/>
            <person name="Mascher T."/>
            <person name="Medema M.H."/>
            <person name="Devos D.P."/>
            <person name="Kaster A.-K."/>
            <person name="Ovreas L."/>
            <person name="Rohde M."/>
            <person name="Galperin M.Y."/>
            <person name="Jogler C."/>
        </authorList>
    </citation>
    <scope>NUCLEOTIDE SEQUENCE [LARGE SCALE GENOMIC DNA]</scope>
    <source>
        <strain evidence="2 3">TBK1r</strain>
    </source>
</reference>
<evidence type="ECO:0000256" key="1">
    <source>
        <dbReference type="SAM" id="MobiDB-lite"/>
    </source>
</evidence>
<keyword evidence="3" id="KW-1185">Reference proteome</keyword>
<dbReference type="EMBL" id="CP036432">
    <property type="protein sequence ID" value="QDV83808.1"/>
    <property type="molecule type" value="Genomic_DNA"/>
</dbReference>
<feature type="compositionally biased region" description="Polar residues" evidence="1">
    <location>
        <begin position="1"/>
        <end position="11"/>
    </location>
</feature>
<sequence>MPDRSGTSQESLDAIEPPPKSAVSREPTGPYFATKRYAFVSGRARALRSVNYIDAQQSALDTGGTPTQSH</sequence>
<protein>
    <submittedName>
        <fullName evidence="2">Uncharacterized protein</fullName>
    </submittedName>
</protein>
<accession>A0ABX5XP69</accession>
<dbReference type="Proteomes" id="UP000318081">
    <property type="component" value="Chromosome"/>
</dbReference>
<name>A0ABX5XP69_9BACT</name>